<proteinExistence type="predicted"/>
<dbReference type="EMBL" id="JAXIOK010000008">
    <property type="protein sequence ID" value="KAK4763748.1"/>
    <property type="molecule type" value="Genomic_DNA"/>
</dbReference>
<keyword evidence="2" id="KW-1185">Reference proteome</keyword>
<sequence length="169" mass="18727">MNARGGHMLPSRWRIARTTGRGKWHGCVIETLTRSNEFLAYCQQFDAKSGPKESSPLLLLILLAIPFHDAHTSMAEDKYRPREDNPCRASTTAQVEESSVQMIRIFGVNFFKVHPGHGLGLVSNKISSTSCSINGISVSGDCRKGKRSREVELLLAMECNKKHMVIGAI</sequence>
<dbReference type="AlphaFoldDB" id="A0AAN7KFX7"/>
<organism evidence="1 2">
    <name type="scientific">Trapa incisa</name>
    <dbReference type="NCBI Taxonomy" id="236973"/>
    <lineage>
        <taxon>Eukaryota</taxon>
        <taxon>Viridiplantae</taxon>
        <taxon>Streptophyta</taxon>
        <taxon>Embryophyta</taxon>
        <taxon>Tracheophyta</taxon>
        <taxon>Spermatophyta</taxon>
        <taxon>Magnoliopsida</taxon>
        <taxon>eudicotyledons</taxon>
        <taxon>Gunneridae</taxon>
        <taxon>Pentapetalae</taxon>
        <taxon>rosids</taxon>
        <taxon>malvids</taxon>
        <taxon>Myrtales</taxon>
        <taxon>Lythraceae</taxon>
        <taxon>Trapa</taxon>
    </lineage>
</organism>
<accession>A0AAN7KFX7</accession>
<reference evidence="1 2" key="1">
    <citation type="journal article" date="2023" name="Hortic Res">
        <title>Pangenome of water caltrop reveals structural variations and asymmetric subgenome divergence after allopolyploidization.</title>
        <authorList>
            <person name="Zhang X."/>
            <person name="Chen Y."/>
            <person name="Wang L."/>
            <person name="Yuan Y."/>
            <person name="Fang M."/>
            <person name="Shi L."/>
            <person name="Lu R."/>
            <person name="Comes H.P."/>
            <person name="Ma Y."/>
            <person name="Chen Y."/>
            <person name="Huang G."/>
            <person name="Zhou Y."/>
            <person name="Zheng Z."/>
            <person name="Qiu Y."/>
        </authorList>
    </citation>
    <scope>NUCLEOTIDE SEQUENCE [LARGE SCALE GENOMIC DNA]</scope>
    <source>
        <tissue evidence="1">Roots</tissue>
    </source>
</reference>
<dbReference type="Proteomes" id="UP001345219">
    <property type="component" value="Chromosome 11"/>
</dbReference>
<name>A0AAN7KFX7_9MYRT</name>
<comment type="caution">
    <text evidence="1">The sequence shown here is derived from an EMBL/GenBank/DDBJ whole genome shotgun (WGS) entry which is preliminary data.</text>
</comment>
<gene>
    <name evidence="1" type="ORF">SAY87_013186</name>
</gene>
<evidence type="ECO:0000313" key="1">
    <source>
        <dbReference type="EMBL" id="KAK4763748.1"/>
    </source>
</evidence>
<protein>
    <submittedName>
        <fullName evidence="1">Uncharacterized protein</fullName>
    </submittedName>
</protein>
<evidence type="ECO:0000313" key="2">
    <source>
        <dbReference type="Proteomes" id="UP001345219"/>
    </source>
</evidence>